<protein>
    <recommendedName>
        <fullName evidence="3">Flagellin</fullName>
    </recommendedName>
</protein>
<comment type="caution">
    <text evidence="1">The sequence shown here is derived from an EMBL/GenBank/DDBJ whole genome shotgun (WGS) entry which is preliminary data.</text>
</comment>
<dbReference type="Proteomes" id="UP000474104">
    <property type="component" value="Unassembled WGS sequence"/>
</dbReference>
<dbReference type="EMBL" id="VIRB01000047">
    <property type="protein sequence ID" value="NDO68482.1"/>
    <property type="molecule type" value="Genomic_DNA"/>
</dbReference>
<dbReference type="PANTHER" id="PTHR42792">
    <property type="entry name" value="FLAGELLIN"/>
    <property type="match status" value="1"/>
</dbReference>
<evidence type="ECO:0000313" key="2">
    <source>
        <dbReference type="Proteomes" id="UP000474104"/>
    </source>
</evidence>
<name>A0A9X5H4A9_9FIRM</name>
<dbReference type="GO" id="GO:0009288">
    <property type="term" value="C:bacterial-type flagellum"/>
    <property type="evidence" value="ECO:0007669"/>
    <property type="project" value="InterPro"/>
</dbReference>
<dbReference type="AlphaFoldDB" id="A0A9X5H4A9"/>
<proteinExistence type="predicted"/>
<dbReference type="Gene3D" id="1.20.1330.10">
    <property type="entry name" value="f41 fragment of flagellin, N-terminal domain"/>
    <property type="match status" value="1"/>
</dbReference>
<organism evidence="1 2">
    <name type="scientific">Schaedlerella arabinosiphila</name>
    <dbReference type="NCBI Taxonomy" id="2044587"/>
    <lineage>
        <taxon>Bacteria</taxon>
        <taxon>Bacillati</taxon>
        <taxon>Bacillota</taxon>
        <taxon>Clostridia</taxon>
        <taxon>Lachnospirales</taxon>
        <taxon>Lachnospiraceae</taxon>
        <taxon>Schaedlerella</taxon>
    </lineage>
</organism>
<dbReference type="RefSeq" id="WP_004071234.1">
    <property type="nucleotide sequence ID" value="NZ_VIRB01000047.1"/>
</dbReference>
<evidence type="ECO:0000313" key="1">
    <source>
        <dbReference type="EMBL" id="NDO68482.1"/>
    </source>
</evidence>
<reference evidence="1 2" key="1">
    <citation type="submission" date="2019-07" db="EMBL/GenBank/DDBJ databases">
        <title>Draft genome sequences of 15 bacterial species constituting the stable defined intestinal microbiota of the GM15 gnotobiotic mouse model.</title>
        <authorList>
            <person name="Elie C."/>
            <person name="Mathieu A."/>
            <person name="Saliou A."/>
            <person name="Darnaud M."/>
            <person name="Leulier F."/>
            <person name="Tamellini A."/>
        </authorList>
    </citation>
    <scope>NUCLEOTIDE SEQUENCE [LARGE SCALE GENOMIC DNA]</scope>
    <source>
        <strain evidence="2">ASF 502</strain>
    </source>
</reference>
<dbReference type="PANTHER" id="PTHR42792:SF1">
    <property type="entry name" value="FLAGELLAR HOOK-ASSOCIATED PROTEIN 3"/>
    <property type="match status" value="1"/>
</dbReference>
<gene>
    <name evidence="1" type="ORF">FMM80_07190</name>
</gene>
<accession>A0A9X5H4A9</accession>
<dbReference type="InterPro" id="IPR001492">
    <property type="entry name" value="Flagellin"/>
</dbReference>
<dbReference type="OrthoDB" id="9810955at2"/>
<sequence>MRITTNAILRNYNKNLSTSMKNLDMMRSRVMTQRKFMSTSEDPSSALRATSLERKYAKNNDYLDTVEDIQSHQNAQEDSAMQISNIALVLAKQYGIEGMNGTNLSKETRQTYADAWRGAQQSMLLSLNATYGDEYVFGGSDAKNVPFTLEDGPDPNDPAKTIQILKYRGVDISDPKNSAILEELSKDSHFIDLGFGLDVTDSTPPDGKYSIDPATAFNTSLPGINLVGYGVDADGDPKNMVLLAGKVADMLESEDFDYDRYKELVGKFEDGRNDLLSQVTILGTQTEFLTTTKERLENNKIQIAEDYDNVVNVDMAEAIMDFSWAQYVYNASLKVGNNILTPSFIDFMN</sequence>
<evidence type="ECO:0008006" key="3">
    <source>
        <dbReference type="Google" id="ProtNLM"/>
    </source>
</evidence>
<dbReference type="SUPFAM" id="SSF64518">
    <property type="entry name" value="Phase 1 flagellin"/>
    <property type="match status" value="1"/>
</dbReference>
<dbReference type="GO" id="GO:0005198">
    <property type="term" value="F:structural molecule activity"/>
    <property type="evidence" value="ECO:0007669"/>
    <property type="project" value="InterPro"/>
</dbReference>